<dbReference type="GO" id="GO:0004386">
    <property type="term" value="F:helicase activity"/>
    <property type="evidence" value="ECO:0007669"/>
    <property type="project" value="UniProtKB-KW"/>
</dbReference>
<keyword evidence="4" id="KW-0067">ATP-binding</keyword>
<evidence type="ECO:0000259" key="5">
    <source>
        <dbReference type="PROSITE" id="PS51206"/>
    </source>
</evidence>
<organism evidence="6 7">
    <name type="scientific">Candidatus Olsenella stercoravium</name>
    <dbReference type="NCBI Taxonomy" id="2838713"/>
    <lineage>
        <taxon>Bacteria</taxon>
        <taxon>Bacillati</taxon>
        <taxon>Actinomycetota</taxon>
        <taxon>Coriobacteriia</taxon>
        <taxon>Coriobacteriales</taxon>
        <taxon>Atopobiaceae</taxon>
        <taxon>Olsenella</taxon>
    </lineage>
</organism>
<keyword evidence="1" id="KW-0547">Nucleotide-binding</keyword>
<dbReference type="GO" id="GO:0016787">
    <property type="term" value="F:hydrolase activity"/>
    <property type="evidence" value="ECO:0007669"/>
    <property type="project" value="UniProtKB-KW"/>
</dbReference>
<dbReference type="PANTHER" id="PTHR35372:SF2">
    <property type="entry name" value="SF3 HELICASE DOMAIN-CONTAINING PROTEIN"/>
    <property type="match status" value="1"/>
</dbReference>
<dbReference type="Proteomes" id="UP000824029">
    <property type="component" value="Unassembled WGS sequence"/>
</dbReference>
<dbReference type="SMART" id="SM00885">
    <property type="entry name" value="D5_N"/>
    <property type="match status" value="1"/>
</dbReference>
<proteinExistence type="predicted"/>
<dbReference type="SUPFAM" id="SSF52540">
    <property type="entry name" value="P-loop containing nucleoside triphosphate hydrolases"/>
    <property type="match status" value="1"/>
</dbReference>
<evidence type="ECO:0000256" key="1">
    <source>
        <dbReference type="ARBA" id="ARBA00022741"/>
    </source>
</evidence>
<dbReference type="InterPro" id="IPR014820">
    <property type="entry name" value="PriCT_1"/>
</dbReference>
<evidence type="ECO:0000256" key="3">
    <source>
        <dbReference type="ARBA" id="ARBA00022806"/>
    </source>
</evidence>
<dbReference type="Gene3D" id="3.40.50.300">
    <property type="entry name" value="P-loop containing nucleotide triphosphate hydrolases"/>
    <property type="match status" value="1"/>
</dbReference>
<dbReference type="PROSITE" id="PS51206">
    <property type="entry name" value="SF3_HELICASE_1"/>
    <property type="match status" value="1"/>
</dbReference>
<dbReference type="InterPro" id="IPR027417">
    <property type="entry name" value="P-loop_NTPase"/>
</dbReference>
<name>A0A9D2IQI8_9ACTN</name>
<dbReference type="SMART" id="SM00942">
    <property type="entry name" value="PriCT_1"/>
    <property type="match status" value="1"/>
</dbReference>
<feature type="domain" description="SF3 helicase" evidence="5">
    <location>
        <begin position="279"/>
        <end position="440"/>
    </location>
</feature>
<dbReference type="InterPro" id="IPR006500">
    <property type="entry name" value="Helicase_put_C_phage/plasmid"/>
</dbReference>
<dbReference type="Pfam" id="PF08706">
    <property type="entry name" value="D5_N"/>
    <property type="match status" value="1"/>
</dbReference>
<protein>
    <submittedName>
        <fullName evidence="6">Primase C-terminal domain-containing protein</fullName>
    </submittedName>
</protein>
<evidence type="ECO:0000256" key="2">
    <source>
        <dbReference type="ARBA" id="ARBA00022801"/>
    </source>
</evidence>
<evidence type="ECO:0000313" key="7">
    <source>
        <dbReference type="Proteomes" id="UP000824029"/>
    </source>
</evidence>
<dbReference type="GO" id="GO:0005524">
    <property type="term" value="F:ATP binding"/>
    <property type="evidence" value="ECO:0007669"/>
    <property type="project" value="UniProtKB-KW"/>
</dbReference>
<dbReference type="InterPro" id="IPR014015">
    <property type="entry name" value="Helicase_SF3_DNA-vir"/>
</dbReference>
<reference evidence="6" key="2">
    <citation type="submission" date="2021-04" db="EMBL/GenBank/DDBJ databases">
        <authorList>
            <person name="Gilroy R."/>
        </authorList>
    </citation>
    <scope>NUCLEOTIDE SEQUENCE</scope>
    <source>
        <strain evidence="6">ChiHecolR3B27-1887</strain>
    </source>
</reference>
<dbReference type="InterPro" id="IPR014818">
    <property type="entry name" value="Phage/plasmid_primase_P4_C"/>
</dbReference>
<dbReference type="Pfam" id="PF08708">
    <property type="entry name" value="PriCT_1"/>
    <property type="match status" value="1"/>
</dbReference>
<comment type="caution">
    <text evidence="6">The sequence shown here is derived from an EMBL/GenBank/DDBJ whole genome shotgun (WGS) entry which is preliminary data.</text>
</comment>
<reference evidence="6" key="1">
    <citation type="journal article" date="2021" name="PeerJ">
        <title>Extensive microbial diversity within the chicken gut microbiome revealed by metagenomics and culture.</title>
        <authorList>
            <person name="Gilroy R."/>
            <person name="Ravi A."/>
            <person name="Getino M."/>
            <person name="Pursley I."/>
            <person name="Horton D.L."/>
            <person name="Alikhan N.F."/>
            <person name="Baker D."/>
            <person name="Gharbi K."/>
            <person name="Hall N."/>
            <person name="Watson M."/>
            <person name="Adriaenssens E.M."/>
            <person name="Foster-Nyarko E."/>
            <person name="Jarju S."/>
            <person name="Secka A."/>
            <person name="Antonio M."/>
            <person name="Oren A."/>
            <person name="Chaudhuri R.R."/>
            <person name="La Ragione R."/>
            <person name="Hildebrand F."/>
            <person name="Pallen M.J."/>
        </authorList>
    </citation>
    <scope>NUCLEOTIDE SEQUENCE</scope>
    <source>
        <strain evidence="6">ChiHecolR3B27-1887</strain>
    </source>
</reference>
<gene>
    <name evidence="6" type="ORF">IAA22_06640</name>
</gene>
<dbReference type="PANTHER" id="PTHR35372">
    <property type="entry name" value="ATP BINDING PROTEIN-RELATED"/>
    <property type="match status" value="1"/>
</dbReference>
<evidence type="ECO:0000313" key="6">
    <source>
        <dbReference type="EMBL" id="HIZ18767.1"/>
    </source>
</evidence>
<dbReference type="EMBL" id="DXBZ01000129">
    <property type="protein sequence ID" value="HIZ18767.1"/>
    <property type="molecule type" value="Genomic_DNA"/>
</dbReference>
<dbReference type="AlphaFoldDB" id="A0A9D2IQI8"/>
<dbReference type="InterPro" id="IPR051620">
    <property type="entry name" value="ORF904-like_C"/>
</dbReference>
<dbReference type="InterPro" id="IPR004968">
    <property type="entry name" value="DNA_primase/NTPase_C"/>
</dbReference>
<dbReference type="NCBIfam" id="TIGR01613">
    <property type="entry name" value="primase_Cterm"/>
    <property type="match status" value="1"/>
</dbReference>
<evidence type="ECO:0000256" key="4">
    <source>
        <dbReference type="ARBA" id="ARBA00022840"/>
    </source>
</evidence>
<sequence length="565" mass="63015">MGTFGFDDEVMVGAESAGAQRPRFALPGTIHAGDRNDTLFAYGCSLQARYRTDDEILDELRRANAERCEPPLPDAEVVRTAEHIARDYPKGPSAGYIVARPEVYEQPTLSVDDQHINDKDLSRVFAATYRDRIRYVPEARGWYAYDGTRWLSARAGGEQVAARLMKEFVDRLYFAAGRIEDDEKRRDAASRVTQYFRQPARARLLEDSKSEMGARISDFDADRHLFNCTNGTLDLRTGTFRLHDPADMLTKLAGCAYDDRAGYAEWADFLAETFGGDGEVASFLQMCVGAALAGDTTAERFYVAYGPTRTGKSTTLDTILSMFGDYGTTIQPETLQQTRRNAKSASPDVARLNGMRFVQCPEPPKNMPLDAALVKQWTGGDLVATRHLFGDEFSFRPQFQLWVNTNYLPEVNDQTLFESGRVVAVPFDNRRAEGERDAGLKERMRAPGFLSAVLNWALDGYAMLGVSDGHIPAACAEATRAYATDSDRMGEFVADECEVGEGLREDGARLYERYVEWAEANGCGRLQKAKFYAELARRDGIRDAGRGTVHQKGTRHLFVGIRAKE</sequence>
<accession>A0A9D2IQI8</accession>
<keyword evidence="2" id="KW-0378">Hydrolase</keyword>
<dbReference type="Pfam" id="PF03288">
    <property type="entry name" value="Pox_D5"/>
    <property type="match status" value="1"/>
</dbReference>
<keyword evidence="3" id="KW-0347">Helicase</keyword>